<comment type="caution">
    <text evidence="2">The sequence shown here is derived from an EMBL/GenBank/DDBJ whole genome shotgun (WGS) entry which is preliminary data.</text>
</comment>
<dbReference type="InterPro" id="IPR037135">
    <property type="entry name" value="DUF1653-like_dom_sf"/>
</dbReference>
<dbReference type="Pfam" id="PF07866">
    <property type="entry name" value="DUF1653"/>
    <property type="match status" value="1"/>
</dbReference>
<evidence type="ECO:0000313" key="2">
    <source>
        <dbReference type="EMBL" id="MBB6542119.1"/>
    </source>
</evidence>
<reference evidence="2 3" key="1">
    <citation type="submission" date="2020-08" db="EMBL/GenBank/DDBJ databases">
        <title>Genomic Encyclopedia of Type Strains, Phase IV (KMG-IV): sequencing the most valuable type-strain genomes for metagenomic binning, comparative biology and taxonomic classification.</title>
        <authorList>
            <person name="Goeker M."/>
        </authorList>
    </citation>
    <scope>NUCLEOTIDE SEQUENCE [LARGE SCALE GENOMIC DNA]</scope>
    <source>
        <strain evidence="2 3">DSM 26287</strain>
    </source>
</reference>
<dbReference type="InterPro" id="IPR023387">
    <property type="entry name" value="DUF1653-like_dom"/>
</dbReference>
<name>A0A7X0NET2_9GAMM</name>
<dbReference type="Proteomes" id="UP000537141">
    <property type="component" value="Unassembled WGS sequence"/>
</dbReference>
<dbReference type="AlphaFoldDB" id="A0A7X0NET2"/>
<organism evidence="2 3">
    <name type="scientific">Thalassotalea piscium</name>
    <dbReference type="NCBI Taxonomy" id="1230533"/>
    <lineage>
        <taxon>Bacteria</taxon>
        <taxon>Pseudomonadati</taxon>
        <taxon>Pseudomonadota</taxon>
        <taxon>Gammaproteobacteria</taxon>
        <taxon>Alteromonadales</taxon>
        <taxon>Colwelliaceae</taxon>
        <taxon>Thalassotalea</taxon>
    </lineage>
</organism>
<proteinExistence type="predicted"/>
<keyword evidence="3" id="KW-1185">Reference proteome</keyword>
<dbReference type="EMBL" id="JACHHU010000003">
    <property type="protein sequence ID" value="MBB6542119.1"/>
    <property type="molecule type" value="Genomic_DNA"/>
</dbReference>
<protein>
    <recommendedName>
        <fullName evidence="1">DUF1653 domain-containing protein</fullName>
    </recommendedName>
</protein>
<gene>
    <name evidence="2" type="ORF">HNQ55_000597</name>
</gene>
<accession>A0A7X0NET2</accession>
<evidence type="ECO:0000259" key="1">
    <source>
        <dbReference type="Pfam" id="PF07866"/>
    </source>
</evidence>
<feature type="domain" description="DUF1653" evidence="1">
    <location>
        <begin position="7"/>
        <end position="68"/>
    </location>
</feature>
<dbReference type="Gene3D" id="2.30.30.320">
    <property type="entry name" value="DUF1653-like domain"/>
    <property type="match status" value="1"/>
</dbReference>
<sequence length="71" mass="8815">MEDFKLGRYQHFKGNYYQVLHLARDSETEEFFVVYQPEYGDREIWIRPLTMFTEKITRDGKKFQRFKKVND</sequence>
<dbReference type="RefSeq" id="WP_184422427.1">
    <property type="nucleotide sequence ID" value="NZ_AP027362.1"/>
</dbReference>
<evidence type="ECO:0000313" key="3">
    <source>
        <dbReference type="Proteomes" id="UP000537141"/>
    </source>
</evidence>